<dbReference type="Pfam" id="PF01554">
    <property type="entry name" value="MatE"/>
    <property type="match status" value="2"/>
</dbReference>
<organism evidence="2 3">
    <name type="scientific">Ridgeia piscesae</name>
    <name type="common">Tubeworm</name>
    <dbReference type="NCBI Taxonomy" id="27915"/>
    <lineage>
        <taxon>Eukaryota</taxon>
        <taxon>Metazoa</taxon>
        <taxon>Spiralia</taxon>
        <taxon>Lophotrochozoa</taxon>
        <taxon>Annelida</taxon>
        <taxon>Polychaeta</taxon>
        <taxon>Sedentaria</taxon>
        <taxon>Canalipalpata</taxon>
        <taxon>Sabellida</taxon>
        <taxon>Siboglinidae</taxon>
        <taxon>Ridgeia</taxon>
    </lineage>
</organism>
<dbReference type="InterPro" id="IPR002528">
    <property type="entry name" value="MATE_fam"/>
</dbReference>
<dbReference type="GO" id="GO:0016020">
    <property type="term" value="C:membrane"/>
    <property type="evidence" value="ECO:0007669"/>
    <property type="project" value="InterPro"/>
</dbReference>
<sequence length="156" mass="16256">MAAVPTTSIIFCGQLDATSLGAVSLANSVINVTCLAVGMGLATACDTLFSQSRQCNKSTGGATCRSPSSSSSPVCRVGRHLNTEALFVSWAGEEIAGSMVLRSVSASYGSDNKTLVGDYLQKSLLILALACLPCWAVHLNTEALLRLLGQDEEIAR</sequence>
<reference evidence="2" key="1">
    <citation type="journal article" date="2023" name="Mol. Biol. Evol.">
        <title>Third-Generation Sequencing Reveals the Adaptive Role of the Epigenome in Three Deep-Sea Polychaetes.</title>
        <authorList>
            <person name="Perez M."/>
            <person name="Aroh O."/>
            <person name="Sun Y."/>
            <person name="Lan Y."/>
            <person name="Juniper S.K."/>
            <person name="Young C.R."/>
            <person name="Angers B."/>
            <person name="Qian P.Y."/>
        </authorList>
    </citation>
    <scope>NUCLEOTIDE SEQUENCE</scope>
    <source>
        <strain evidence="2">R07B-5</strain>
    </source>
</reference>
<dbReference type="PANTHER" id="PTHR11206">
    <property type="entry name" value="MULTIDRUG RESISTANCE PROTEIN"/>
    <property type="match status" value="1"/>
</dbReference>
<name>A0AAD9PDY6_RIDPI</name>
<protein>
    <submittedName>
        <fullName evidence="2">Uncharacterized protein</fullName>
    </submittedName>
</protein>
<comment type="similarity">
    <text evidence="1">Belongs to the multi antimicrobial extrusion (MATE) (TC 2.A.66.1) family.</text>
</comment>
<dbReference type="AlphaFoldDB" id="A0AAD9PDY6"/>
<evidence type="ECO:0000313" key="3">
    <source>
        <dbReference type="Proteomes" id="UP001209878"/>
    </source>
</evidence>
<proteinExistence type="inferred from homology"/>
<evidence type="ECO:0000256" key="1">
    <source>
        <dbReference type="ARBA" id="ARBA00010199"/>
    </source>
</evidence>
<dbReference type="Proteomes" id="UP001209878">
    <property type="component" value="Unassembled WGS sequence"/>
</dbReference>
<dbReference type="GO" id="GO:0042910">
    <property type="term" value="F:xenobiotic transmembrane transporter activity"/>
    <property type="evidence" value="ECO:0007669"/>
    <property type="project" value="InterPro"/>
</dbReference>
<accession>A0AAD9PDY6</accession>
<keyword evidence="3" id="KW-1185">Reference proteome</keyword>
<dbReference type="GO" id="GO:0015297">
    <property type="term" value="F:antiporter activity"/>
    <property type="evidence" value="ECO:0007669"/>
    <property type="project" value="InterPro"/>
</dbReference>
<gene>
    <name evidence="2" type="ORF">NP493_17g04003</name>
</gene>
<dbReference type="EMBL" id="JAODUO010000017">
    <property type="protein sequence ID" value="KAK2193079.1"/>
    <property type="molecule type" value="Genomic_DNA"/>
</dbReference>
<evidence type="ECO:0000313" key="2">
    <source>
        <dbReference type="EMBL" id="KAK2193079.1"/>
    </source>
</evidence>
<comment type="caution">
    <text evidence="2">The sequence shown here is derived from an EMBL/GenBank/DDBJ whole genome shotgun (WGS) entry which is preliminary data.</text>
</comment>